<dbReference type="Gene3D" id="1.10.10.10">
    <property type="entry name" value="Winged helix-like DNA-binding domain superfamily/Winged helix DNA-binding domain"/>
    <property type="match status" value="1"/>
</dbReference>
<dbReference type="InterPro" id="IPR002577">
    <property type="entry name" value="HTH_HxlR"/>
</dbReference>
<dbReference type="PANTHER" id="PTHR33204">
    <property type="entry name" value="TRANSCRIPTIONAL REGULATOR, MARR FAMILY"/>
    <property type="match status" value="1"/>
</dbReference>
<dbReference type="AlphaFoldDB" id="A0A2N9X6Q4"/>
<dbReference type="CDD" id="cd00090">
    <property type="entry name" value="HTH_ARSR"/>
    <property type="match status" value="1"/>
</dbReference>
<dbReference type="InterPro" id="IPR036390">
    <property type="entry name" value="WH_DNA-bd_sf"/>
</dbReference>
<evidence type="ECO:0000313" key="5">
    <source>
        <dbReference type="EMBL" id="PIT38857.1"/>
    </source>
</evidence>
<protein>
    <submittedName>
        <fullName evidence="5">Transcriptional regulator</fullName>
    </submittedName>
</protein>
<dbReference type="SUPFAM" id="SSF46785">
    <property type="entry name" value="Winged helix' DNA-binding domain"/>
    <property type="match status" value="1"/>
</dbReference>
<proteinExistence type="predicted"/>
<dbReference type="InterPro" id="IPR036388">
    <property type="entry name" value="WH-like_DNA-bd_sf"/>
</dbReference>
<evidence type="ECO:0000259" key="4">
    <source>
        <dbReference type="PROSITE" id="PS51118"/>
    </source>
</evidence>
<feature type="domain" description="HTH hxlR-type" evidence="4">
    <location>
        <begin position="19"/>
        <end position="118"/>
    </location>
</feature>
<dbReference type="InterPro" id="IPR011991">
    <property type="entry name" value="ArsR-like_HTH"/>
</dbReference>
<evidence type="ECO:0000256" key="1">
    <source>
        <dbReference type="ARBA" id="ARBA00023015"/>
    </source>
</evidence>
<dbReference type="EMBL" id="MEIL01000029">
    <property type="protein sequence ID" value="PIT38857.1"/>
    <property type="molecule type" value="Genomic_DNA"/>
</dbReference>
<keyword evidence="1" id="KW-0805">Transcription regulation</keyword>
<evidence type="ECO:0000256" key="2">
    <source>
        <dbReference type="ARBA" id="ARBA00023125"/>
    </source>
</evidence>
<evidence type="ECO:0000256" key="3">
    <source>
        <dbReference type="ARBA" id="ARBA00023163"/>
    </source>
</evidence>
<dbReference type="GO" id="GO:0003677">
    <property type="term" value="F:DNA binding"/>
    <property type="evidence" value="ECO:0007669"/>
    <property type="project" value="UniProtKB-KW"/>
</dbReference>
<keyword evidence="3" id="KW-0804">Transcription</keyword>
<sequence>MMHTDDSCAITHRGKRYHCNISLAMNLIGGKWKGVILYYLRNQPKRFSELRKNMPDITEMTLSLQLKQLEKDELITRTVKGDKPPVQVSYALTNKGHLLSPILMSLCNWAEVINDENQKMP</sequence>
<dbReference type="GO" id="GO:0006355">
    <property type="term" value="P:regulation of DNA-templated transcription"/>
    <property type="evidence" value="ECO:0007669"/>
    <property type="project" value="UniProtKB-ARBA"/>
</dbReference>
<dbReference type="Pfam" id="PF01638">
    <property type="entry name" value="HxlR"/>
    <property type="match status" value="1"/>
</dbReference>
<accession>A0A2N9X6Q4</accession>
<reference evidence="5" key="1">
    <citation type="journal article" date="2017" name="MBio">
        <title>Type VI secretion-mediated competition in the bee gut microbiome.</title>
        <authorList>
            <person name="Steele M.I."/>
            <person name="Kwong W.K."/>
            <person name="Powell J.E."/>
            <person name="Whiteley M."/>
            <person name="Moran N.A."/>
        </authorList>
    </citation>
    <scope>NUCLEOTIDE SEQUENCE [LARGE SCALE GENOMIC DNA]</scope>
    <source>
        <strain evidence="5">WkB273</strain>
    </source>
</reference>
<evidence type="ECO:0000313" key="6">
    <source>
        <dbReference type="Proteomes" id="UP000230202"/>
    </source>
</evidence>
<gene>
    <name evidence="5" type="ORF">BHC54_06675</name>
</gene>
<dbReference type="PROSITE" id="PS51118">
    <property type="entry name" value="HTH_HXLR"/>
    <property type="match status" value="1"/>
</dbReference>
<organism evidence="5 6">
    <name type="scientific">Snodgrassella alvi</name>
    <dbReference type="NCBI Taxonomy" id="1196083"/>
    <lineage>
        <taxon>Bacteria</taxon>
        <taxon>Pseudomonadati</taxon>
        <taxon>Pseudomonadota</taxon>
        <taxon>Betaproteobacteria</taxon>
        <taxon>Neisseriales</taxon>
        <taxon>Neisseriaceae</taxon>
        <taxon>Snodgrassella</taxon>
    </lineage>
</organism>
<dbReference type="Proteomes" id="UP000230202">
    <property type="component" value="Unassembled WGS sequence"/>
</dbReference>
<dbReference type="PANTHER" id="PTHR33204:SF29">
    <property type="entry name" value="TRANSCRIPTIONAL REGULATOR"/>
    <property type="match status" value="1"/>
</dbReference>
<keyword evidence="6" id="KW-1185">Reference proteome</keyword>
<keyword evidence="2" id="KW-0238">DNA-binding</keyword>
<comment type="caution">
    <text evidence="5">The sequence shown here is derived from an EMBL/GenBank/DDBJ whole genome shotgun (WGS) entry which is preliminary data.</text>
</comment>
<name>A0A2N9X6Q4_9NEIS</name>